<accession>X1QCK3</accession>
<name>X1QCK3_9ZZZZ</name>
<feature type="non-terminal residue" evidence="1">
    <location>
        <position position="54"/>
    </location>
</feature>
<organism evidence="1">
    <name type="scientific">marine sediment metagenome</name>
    <dbReference type="NCBI Taxonomy" id="412755"/>
    <lineage>
        <taxon>unclassified sequences</taxon>
        <taxon>metagenomes</taxon>
        <taxon>ecological metagenomes</taxon>
    </lineage>
</organism>
<dbReference type="EMBL" id="BARV01026443">
    <property type="protein sequence ID" value="GAI40989.1"/>
    <property type="molecule type" value="Genomic_DNA"/>
</dbReference>
<comment type="caution">
    <text evidence="1">The sequence shown here is derived from an EMBL/GenBank/DDBJ whole genome shotgun (WGS) entry which is preliminary data.</text>
</comment>
<evidence type="ECO:0000313" key="1">
    <source>
        <dbReference type="EMBL" id="GAI40989.1"/>
    </source>
</evidence>
<gene>
    <name evidence="1" type="ORF">S06H3_42723</name>
</gene>
<dbReference type="AlphaFoldDB" id="X1QCK3"/>
<sequence length="54" mass="6345">MNSTNMNKDFSRLVEKIKEEHQRLIEDLRAFDPAVRRKSVIQLGSEKIKETAPF</sequence>
<protein>
    <submittedName>
        <fullName evidence="1">Uncharacterized protein</fullName>
    </submittedName>
</protein>
<proteinExistence type="predicted"/>
<reference evidence="1" key="1">
    <citation type="journal article" date="2014" name="Front. Microbiol.">
        <title>High frequency of phylogenetically diverse reductive dehalogenase-homologous genes in deep subseafloor sedimentary metagenomes.</title>
        <authorList>
            <person name="Kawai M."/>
            <person name="Futagami T."/>
            <person name="Toyoda A."/>
            <person name="Takaki Y."/>
            <person name="Nishi S."/>
            <person name="Hori S."/>
            <person name="Arai W."/>
            <person name="Tsubouchi T."/>
            <person name="Morono Y."/>
            <person name="Uchiyama I."/>
            <person name="Ito T."/>
            <person name="Fujiyama A."/>
            <person name="Inagaki F."/>
            <person name="Takami H."/>
        </authorList>
    </citation>
    <scope>NUCLEOTIDE SEQUENCE</scope>
    <source>
        <strain evidence="1">Expedition CK06-06</strain>
    </source>
</reference>